<reference evidence="2" key="1">
    <citation type="submission" date="2014-09" db="EMBL/GenBank/DDBJ databases">
        <authorList>
            <person name="Magalhaes I.L.F."/>
            <person name="Oliveira U."/>
            <person name="Santos F.R."/>
            <person name="Vidigal T.H.D.A."/>
            <person name="Brescovit A.D."/>
            <person name="Santos A.J."/>
        </authorList>
    </citation>
    <scope>NUCLEOTIDE SEQUENCE</scope>
    <source>
        <tissue evidence="2">Shoot tissue taken approximately 20 cm above the soil surface</tissue>
    </source>
</reference>
<evidence type="ECO:0000256" key="1">
    <source>
        <dbReference type="SAM" id="Phobius"/>
    </source>
</evidence>
<sequence>MTERGRFAGSIVINMKTTRGNGSSRNFINADQTLEDTMWHSSTTNTLYRDEVADTGIFSIKCLILFIPFLLVASTSIRLIPFPVKKSLHSVQIPQGLVSPTAAQLKAAENSLAADVFPVPRGP</sequence>
<accession>A0A0A9D4R6</accession>
<keyword evidence="1" id="KW-0472">Membrane</keyword>
<keyword evidence="1" id="KW-1133">Transmembrane helix</keyword>
<feature type="transmembrane region" description="Helical" evidence="1">
    <location>
        <begin position="57"/>
        <end position="80"/>
    </location>
</feature>
<proteinExistence type="predicted"/>
<name>A0A0A9D4R6_ARUDO</name>
<dbReference type="EMBL" id="GBRH01219153">
    <property type="protein sequence ID" value="JAD78742.1"/>
    <property type="molecule type" value="Transcribed_RNA"/>
</dbReference>
<keyword evidence="1" id="KW-0812">Transmembrane</keyword>
<organism evidence="2">
    <name type="scientific">Arundo donax</name>
    <name type="common">Giant reed</name>
    <name type="synonym">Donax arundinaceus</name>
    <dbReference type="NCBI Taxonomy" id="35708"/>
    <lineage>
        <taxon>Eukaryota</taxon>
        <taxon>Viridiplantae</taxon>
        <taxon>Streptophyta</taxon>
        <taxon>Embryophyta</taxon>
        <taxon>Tracheophyta</taxon>
        <taxon>Spermatophyta</taxon>
        <taxon>Magnoliopsida</taxon>
        <taxon>Liliopsida</taxon>
        <taxon>Poales</taxon>
        <taxon>Poaceae</taxon>
        <taxon>PACMAD clade</taxon>
        <taxon>Arundinoideae</taxon>
        <taxon>Arundineae</taxon>
        <taxon>Arundo</taxon>
    </lineage>
</organism>
<dbReference type="AlphaFoldDB" id="A0A0A9D4R6"/>
<protein>
    <submittedName>
        <fullName evidence="2">Uncharacterized protein</fullName>
    </submittedName>
</protein>
<reference evidence="2" key="2">
    <citation type="journal article" date="2015" name="Data Brief">
        <title>Shoot transcriptome of the giant reed, Arundo donax.</title>
        <authorList>
            <person name="Barrero R.A."/>
            <person name="Guerrero F.D."/>
            <person name="Moolhuijzen P."/>
            <person name="Goolsby J.A."/>
            <person name="Tidwell J."/>
            <person name="Bellgard S.E."/>
            <person name="Bellgard M.I."/>
        </authorList>
    </citation>
    <scope>NUCLEOTIDE SEQUENCE</scope>
    <source>
        <tissue evidence="2">Shoot tissue taken approximately 20 cm above the soil surface</tissue>
    </source>
</reference>
<evidence type="ECO:0000313" key="2">
    <source>
        <dbReference type="EMBL" id="JAD78742.1"/>
    </source>
</evidence>